<protein>
    <submittedName>
        <fullName evidence="1">Uncharacterized protein</fullName>
    </submittedName>
</protein>
<reference evidence="1 2" key="1">
    <citation type="journal article" date="2024" name="G3 (Bethesda)">
        <title>Genome assembly of Hibiscus sabdariffa L. provides insights into metabolisms of medicinal natural products.</title>
        <authorList>
            <person name="Kim T."/>
        </authorList>
    </citation>
    <scope>NUCLEOTIDE SEQUENCE [LARGE SCALE GENOMIC DNA]</scope>
    <source>
        <strain evidence="1">TK-2024</strain>
        <tissue evidence="1">Old leaves</tissue>
    </source>
</reference>
<comment type="caution">
    <text evidence="1">The sequence shown here is derived from an EMBL/GenBank/DDBJ whole genome shotgun (WGS) entry which is preliminary data.</text>
</comment>
<sequence length="686" mass="77568">MEIDSPLDTIVEEREELMVSANGGFITRRKAHFLKPTAISSNGEKISELPQASVSPKPSIFYQKDLSEKVSFKGWRRPTQKWKTWVHNMHAKHRALWEQVGIYEAVMSSRYSIRQHKQLLLCLAEKWCPGTNTFVFPWGEATITLEDVMVCGGFSVLGESVLSPLKSKQLVEIEERLNKGRKEAIRGDSLSSTPRAWMDYFMGNGNELEHEAFLSLWLSSFVFASPSSLVCIGKHVFPIAIHLARGNRLALAPAVLSSIYRDLSLFKDRFFGSVVVQTNELVNLYAPFQLVQVWVWERFPGLRPTPNSISPGEPRIARWNKLKANVTDVKLAMETAGRSFQWRPYVITIDGWSSPKFYGDKEQHVLIDSHVHLDEEIHSFARCLRGSELVGLGSVEQYVPHRVSMQFGMDQDLPGCFARCNGNPDMAWRNYSRPIRDAVLYVPPRLFESDVTSQYSEWWKQSVVAHCDASKPFIKRPRSSRKHDVSVRGKVCKGNSSKEKEDKEVEAGDLAQAVDTEDRLTIRELLTRAKHNSVNTVMIGASESPLGAQSQPCSTKEVEALAKMEANMKQCAVNMESSDEAKKYETLDNIFKRLSVRECENMPMITAVTDKEDVEKTEYEPKQDDSVTKNGNSIRESKGLVTDDVKSKPGLKDGGESIDTTDLFTLSVELETRVCSLEKRFAKLKK</sequence>
<dbReference type="InterPro" id="IPR019557">
    <property type="entry name" value="AminoTfrase-like_pln_mobile"/>
</dbReference>
<organism evidence="1 2">
    <name type="scientific">Hibiscus sabdariffa</name>
    <name type="common">roselle</name>
    <dbReference type="NCBI Taxonomy" id="183260"/>
    <lineage>
        <taxon>Eukaryota</taxon>
        <taxon>Viridiplantae</taxon>
        <taxon>Streptophyta</taxon>
        <taxon>Embryophyta</taxon>
        <taxon>Tracheophyta</taxon>
        <taxon>Spermatophyta</taxon>
        <taxon>Magnoliopsida</taxon>
        <taxon>eudicotyledons</taxon>
        <taxon>Gunneridae</taxon>
        <taxon>Pentapetalae</taxon>
        <taxon>rosids</taxon>
        <taxon>malvids</taxon>
        <taxon>Malvales</taxon>
        <taxon>Malvaceae</taxon>
        <taxon>Malvoideae</taxon>
        <taxon>Hibiscus</taxon>
    </lineage>
</organism>
<dbReference type="EMBL" id="JBBPBM010000182">
    <property type="protein sequence ID" value="KAK8501737.1"/>
    <property type="molecule type" value="Genomic_DNA"/>
</dbReference>
<dbReference type="PANTHER" id="PTHR46033">
    <property type="entry name" value="PROTEIN MAIN-LIKE 2"/>
    <property type="match status" value="1"/>
</dbReference>
<proteinExistence type="predicted"/>
<dbReference type="PANTHER" id="PTHR46033:SF80">
    <property type="entry name" value="PROTEIN MAIN-LIKE 2-LIKE"/>
    <property type="match status" value="1"/>
</dbReference>
<keyword evidence="2" id="KW-1185">Reference proteome</keyword>
<accession>A0ABR2B4G6</accession>
<dbReference type="InterPro" id="IPR044824">
    <property type="entry name" value="MAIN-like"/>
</dbReference>
<evidence type="ECO:0000313" key="1">
    <source>
        <dbReference type="EMBL" id="KAK8501737.1"/>
    </source>
</evidence>
<name>A0ABR2B4G6_9ROSI</name>
<evidence type="ECO:0000313" key="2">
    <source>
        <dbReference type="Proteomes" id="UP001472677"/>
    </source>
</evidence>
<dbReference type="Proteomes" id="UP001472677">
    <property type="component" value="Unassembled WGS sequence"/>
</dbReference>
<dbReference type="Pfam" id="PF10536">
    <property type="entry name" value="PMD"/>
    <property type="match status" value="1"/>
</dbReference>
<gene>
    <name evidence="1" type="ORF">V6N12_002473</name>
</gene>